<evidence type="ECO:0000313" key="1">
    <source>
        <dbReference type="EMBL" id="KAF0908209.1"/>
    </source>
</evidence>
<sequence length="206" mass="21889">MAAAKPVALDVRSHVWLCGCIHGLVTMLATFQDQLIFYLTPTDASSHVHLCGLVLEGSVTHPSTSSPRMVMSVTRDGLVLEGYVAHPSASSLGTVMSTSSRSSPPPMPKPPALACGRALPRCIASRIVEPLPREPKIRKKELLPRSPGCFPSRQTVVSPSFSASFRVTDLLDGRDLCKGEVGICKELASDSPAALPSTMSTTLLNP</sequence>
<accession>A0A6G1D753</accession>
<comment type="caution">
    <text evidence="1">The sequence shown here is derived from an EMBL/GenBank/DDBJ whole genome shotgun (WGS) entry which is preliminary data.</text>
</comment>
<organism evidence="1 2">
    <name type="scientific">Oryza meyeriana var. granulata</name>
    <dbReference type="NCBI Taxonomy" id="110450"/>
    <lineage>
        <taxon>Eukaryota</taxon>
        <taxon>Viridiplantae</taxon>
        <taxon>Streptophyta</taxon>
        <taxon>Embryophyta</taxon>
        <taxon>Tracheophyta</taxon>
        <taxon>Spermatophyta</taxon>
        <taxon>Magnoliopsida</taxon>
        <taxon>Liliopsida</taxon>
        <taxon>Poales</taxon>
        <taxon>Poaceae</taxon>
        <taxon>BOP clade</taxon>
        <taxon>Oryzoideae</taxon>
        <taxon>Oryzeae</taxon>
        <taxon>Oryzinae</taxon>
        <taxon>Oryza</taxon>
        <taxon>Oryza meyeriana</taxon>
    </lineage>
</organism>
<proteinExistence type="predicted"/>
<name>A0A6G1D753_9ORYZ</name>
<gene>
    <name evidence="1" type="ORF">E2562_023834</name>
</gene>
<protein>
    <submittedName>
        <fullName evidence="1">Uncharacterized protein</fullName>
    </submittedName>
</protein>
<keyword evidence="2" id="KW-1185">Reference proteome</keyword>
<dbReference type="AlphaFoldDB" id="A0A6G1D753"/>
<dbReference type="Proteomes" id="UP000479710">
    <property type="component" value="Unassembled WGS sequence"/>
</dbReference>
<dbReference type="EMBL" id="SPHZ02000007">
    <property type="protein sequence ID" value="KAF0908209.1"/>
    <property type="molecule type" value="Genomic_DNA"/>
</dbReference>
<evidence type="ECO:0000313" key="2">
    <source>
        <dbReference type="Proteomes" id="UP000479710"/>
    </source>
</evidence>
<reference evidence="1 2" key="1">
    <citation type="submission" date="2019-11" db="EMBL/GenBank/DDBJ databases">
        <title>Whole genome sequence of Oryza granulata.</title>
        <authorList>
            <person name="Li W."/>
        </authorList>
    </citation>
    <scope>NUCLEOTIDE SEQUENCE [LARGE SCALE GENOMIC DNA]</scope>
    <source>
        <strain evidence="2">cv. Menghai</strain>
        <tissue evidence="1">Leaf</tissue>
    </source>
</reference>